<evidence type="ECO:0000256" key="8">
    <source>
        <dbReference type="ARBA" id="ARBA00023242"/>
    </source>
</evidence>
<dbReference type="Proteomes" id="UP001367508">
    <property type="component" value="Unassembled WGS sequence"/>
</dbReference>
<gene>
    <name evidence="9" type="ORF">VNO77_32211</name>
</gene>
<evidence type="ECO:0000256" key="1">
    <source>
        <dbReference type="ARBA" id="ARBA00004123"/>
    </source>
</evidence>
<dbReference type="PANTHER" id="PTHR15169">
    <property type="entry name" value="DAMAGE-SPECIFIC DNA BINDING PROTEIN 2"/>
    <property type="match status" value="1"/>
</dbReference>
<dbReference type="GO" id="GO:0003684">
    <property type="term" value="F:damaged DNA binding"/>
    <property type="evidence" value="ECO:0007669"/>
    <property type="project" value="InterPro"/>
</dbReference>
<evidence type="ECO:0000256" key="3">
    <source>
        <dbReference type="ARBA" id="ARBA00022574"/>
    </source>
</evidence>
<evidence type="ECO:0000256" key="2">
    <source>
        <dbReference type="ARBA" id="ARBA00005434"/>
    </source>
</evidence>
<comment type="subcellular location">
    <subcellularLocation>
        <location evidence="1">Nucleus</location>
    </subcellularLocation>
</comment>
<dbReference type="InterPro" id="IPR015943">
    <property type="entry name" value="WD40/YVTN_repeat-like_dom_sf"/>
</dbReference>
<dbReference type="InterPro" id="IPR036322">
    <property type="entry name" value="WD40_repeat_dom_sf"/>
</dbReference>
<keyword evidence="10" id="KW-1185">Reference proteome</keyword>
<keyword evidence="7" id="KW-0238">DNA-binding</keyword>
<protein>
    <submittedName>
        <fullName evidence="9">Uncharacterized protein</fullName>
    </submittedName>
</protein>
<dbReference type="GO" id="GO:0006281">
    <property type="term" value="P:DNA repair"/>
    <property type="evidence" value="ECO:0007669"/>
    <property type="project" value="InterPro"/>
</dbReference>
<comment type="similarity">
    <text evidence="2">Belongs to the WD repeat DDB2/WDR76 family.</text>
</comment>
<dbReference type="EMBL" id="JAYMYQ010000007">
    <property type="protein sequence ID" value="KAK7321499.1"/>
    <property type="molecule type" value="Genomic_DNA"/>
</dbReference>
<dbReference type="SUPFAM" id="SSF50978">
    <property type="entry name" value="WD40 repeat-like"/>
    <property type="match status" value="1"/>
</dbReference>
<keyword evidence="4" id="KW-0677">Repeat</keyword>
<keyword evidence="8" id="KW-0539">Nucleus</keyword>
<evidence type="ECO:0000256" key="7">
    <source>
        <dbReference type="ARBA" id="ARBA00023125"/>
    </source>
</evidence>
<dbReference type="GO" id="GO:0005634">
    <property type="term" value="C:nucleus"/>
    <property type="evidence" value="ECO:0007669"/>
    <property type="project" value="UniProtKB-SubCell"/>
</dbReference>
<evidence type="ECO:0000256" key="4">
    <source>
        <dbReference type="ARBA" id="ARBA00022737"/>
    </source>
</evidence>
<proteinExistence type="inferred from homology"/>
<comment type="caution">
    <text evidence="9">The sequence shown here is derived from an EMBL/GenBank/DDBJ whole genome shotgun (WGS) entry which is preliminary data.</text>
</comment>
<evidence type="ECO:0000313" key="9">
    <source>
        <dbReference type="EMBL" id="KAK7321499.1"/>
    </source>
</evidence>
<dbReference type="Gene3D" id="2.130.10.10">
    <property type="entry name" value="YVTN repeat-like/Quinoprotein amine dehydrogenase"/>
    <property type="match status" value="1"/>
</dbReference>
<keyword evidence="5" id="KW-0227">DNA damage</keyword>
<evidence type="ECO:0000256" key="5">
    <source>
        <dbReference type="ARBA" id="ARBA00022763"/>
    </source>
</evidence>
<dbReference type="AlphaFoldDB" id="A0AAN9Q4Z4"/>
<reference evidence="9 10" key="1">
    <citation type="submission" date="2024-01" db="EMBL/GenBank/DDBJ databases">
        <title>The genomes of 5 underutilized Papilionoideae crops provide insights into root nodulation and disease resistanc.</title>
        <authorList>
            <person name="Jiang F."/>
        </authorList>
    </citation>
    <scope>NUCLEOTIDE SEQUENCE [LARGE SCALE GENOMIC DNA]</scope>
    <source>
        <strain evidence="9">LVBAO_FW01</strain>
        <tissue evidence="9">Leaves</tissue>
    </source>
</reference>
<evidence type="ECO:0000313" key="10">
    <source>
        <dbReference type="Proteomes" id="UP001367508"/>
    </source>
</evidence>
<sequence>MRSNHMTGDAILIHKGSKVVGLHCNPILPDILFNCGNDHFACIWDMRRMEPGSSLYDLKHMRVANSAYFSPLSGNKILTTSQDNRLRI</sequence>
<keyword evidence="3" id="KW-0853">WD repeat</keyword>
<dbReference type="InterPro" id="IPR033312">
    <property type="entry name" value="DDB2"/>
</dbReference>
<accession>A0AAN9Q4Z4</accession>
<organism evidence="9 10">
    <name type="scientific">Canavalia gladiata</name>
    <name type="common">Sword bean</name>
    <name type="synonym">Dolichos gladiatus</name>
    <dbReference type="NCBI Taxonomy" id="3824"/>
    <lineage>
        <taxon>Eukaryota</taxon>
        <taxon>Viridiplantae</taxon>
        <taxon>Streptophyta</taxon>
        <taxon>Embryophyta</taxon>
        <taxon>Tracheophyta</taxon>
        <taxon>Spermatophyta</taxon>
        <taxon>Magnoliopsida</taxon>
        <taxon>eudicotyledons</taxon>
        <taxon>Gunneridae</taxon>
        <taxon>Pentapetalae</taxon>
        <taxon>rosids</taxon>
        <taxon>fabids</taxon>
        <taxon>Fabales</taxon>
        <taxon>Fabaceae</taxon>
        <taxon>Papilionoideae</taxon>
        <taxon>50 kb inversion clade</taxon>
        <taxon>NPAAA clade</taxon>
        <taxon>indigoferoid/millettioid clade</taxon>
        <taxon>Phaseoleae</taxon>
        <taxon>Canavalia</taxon>
    </lineage>
</organism>
<dbReference type="GO" id="GO:0080008">
    <property type="term" value="C:Cul4-RING E3 ubiquitin ligase complex"/>
    <property type="evidence" value="ECO:0007669"/>
    <property type="project" value="InterPro"/>
</dbReference>
<keyword evidence="6" id="KW-0833">Ubl conjugation pathway</keyword>
<evidence type="ECO:0000256" key="6">
    <source>
        <dbReference type="ARBA" id="ARBA00022786"/>
    </source>
</evidence>
<name>A0AAN9Q4Z4_CANGL</name>
<dbReference type="GO" id="GO:0009411">
    <property type="term" value="P:response to UV"/>
    <property type="evidence" value="ECO:0007669"/>
    <property type="project" value="TreeGrafter"/>
</dbReference>
<dbReference type="PANTHER" id="PTHR15169:SF0">
    <property type="entry name" value="DNA DAMAGE-BINDING PROTEIN 2"/>
    <property type="match status" value="1"/>
</dbReference>